<proteinExistence type="predicted"/>
<sequence length="69" mass="8046">MLLLYFPSIGPDICFIKNLRIFPCQAEKLSLKFFSRKSIVLNFQNHRKGKAFSLKYKGILLKIQENPLS</sequence>
<name>C2L0H9_9FIRM</name>
<dbReference type="EMBL" id="ACKX01000213">
    <property type="protein sequence ID" value="EEJ50439.1"/>
    <property type="molecule type" value="Genomic_DNA"/>
</dbReference>
<organism evidence="1 2">
    <name type="scientific">Oribacterium sinus F0268</name>
    <dbReference type="NCBI Taxonomy" id="585501"/>
    <lineage>
        <taxon>Bacteria</taxon>
        <taxon>Bacillati</taxon>
        <taxon>Bacillota</taxon>
        <taxon>Clostridia</taxon>
        <taxon>Lachnospirales</taxon>
        <taxon>Lachnospiraceae</taxon>
        <taxon>Oribacterium</taxon>
    </lineage>
</organism>
<accession>C2L0H9</accession>
<dbReference type="STRING" id="585501.HMPREF6123_2248"/>
<dbReference type="InParanoid" id="C2L0H9"/>
<protein>
    <submittedName>
        <fullName evidence="1">Uncharacterized protein</fullName>
    </submittedName>
</protein>
<gene>
    <name evidence="1" type="ORF">HMPREF6123_2248</name>
</gene>
<dbReference type="AlphaFoldDB" id="C2L0H9"/>
<evidence type="ECO:0000313" key="2">
    <source>
        <dbReference type="Proteomes" id="UP000004121"/>
    </source>
</evidence>
<dbReference type="Proteomes" id="UP000004121">
    <property type="component" value="Unassembled WGS sequence"/>
</dbReference>
<keyword evidence="2" id="KW-1185">Reference proteome</keyword>
<dbReference type="HOGENOM" id="CLU_2771862_0_0_9"/>
<reference evidence="1 2" key="1">
    <citation type="submission" date="2009-04" db="EMBL/GenBank/DDBJ databases">
        <authorList>
            <person name="Qin X."/>
            <person name="Bachman B."/>
            <person name="Battles P."/>
            <person name="Bell A."/>
            <person name="Bess C."/>
            <person name="Bickham C."/>
            <person name="Chaboub L."/>
            <person name="Chen D."/>
            <person name="Coyle M."/>
            <person name="Deiros D.R."/>
            <person name="Dinh H."/>
            <person name="Forbes L."/>
            <person name="Fowler G."/>
            <person name="Francisco L."/>
            <person name="Fu Q."/>
            <person name="Gubbala S."/>
            <person name="Hale W."/>
            <person name="Han Y."/>
            <person name="Hemphill L."/>
            <person name="Highlander S.K."/>
            <person name="Hirani K."/>
            <person name="Hogues M."/>
            <person name="Jackson L."/>
            <person name="Jakkamsetti A."/>
            <person name="Javaid M."/>
            <person name="Jiang H."/>
            <person name="Korchina V."/>
            <person name="Kovar C."/>
            <person name="Lara F."/>
            <person name="Lee S."/>
            <person name="Mata R."/>
            <person name="Mathew T."/>
            <person name="Moen C."/>
            <person name="Morales K."/>
            <person name="Munidasa M."/>
            <person name="Nazareth L."/>
            <person name="Ngo R."/>
            <person name="Nguyen L."/>
            <person name="Okwuonu G."/>
            <person name="Ongeri F."/>
            <person name="Patil S."/>
            <person name="Petrosino J."/>
            <person name="Pham C."/>
            <person name="Pham P."/>
            <person name="Pu L.-L."/>
            <person name="Puazo M."/>
            <person name="Raj R."/>
            <person name="Reid J."/>
            <person name="Rouhana J."/>
            <person name="Saada N."/>
            <person name="Shang Y."/>
            <person name="Simmons D."/>
            <person name="Thornton R."/>
            <person name="Warren J."/>
            <person name="Weissenberger G."/>
            <person name="Zhang J."/>
            <person name="Zhang L."/>
            <person name="Zhou C."/>
            <person name="Zhu D."/>
            <person name="Muzny D."/>
            <person name="Worley K."/>
            <person name="Gibbs R."/>
        </authorList>
    </citation>
    <scope>NUCLEOTIDE SEQUENCE [LARGE SCALE GENOMIC DNA]</scope>
    <source>
        <strain evidence="1 2">F0268</strain>
    </source>
</reference>
<evidence type="ECO:0000313" key="1">
    <source>
        <dbReference type="EMBL" id="EEJ50439.1"/>
    </source>
</evidence>
<comment type="caution">
    <text evidence="1">The sequence shown here is derived from an EMBL/GenBank/DDBJ whole genome shotgun (WGS) entry which is preliminary data.</text>
</comment>